<evidence type="ECO:0000313" key="3">
    <source>
        <dbReference type="Proteomes" id="UP001530293"/>
    </source>
</evidence>
<keyword evidence="3" id="KW-1185">Reference proteome</keyword>
<dbReference type="Proteomes" id="UP001530293">
    <property type="component" value="Unassembled WGS sequence"/>
</dbReference>
<dbReference type="InterPro" id="IPR051150">
    <property type="entry name" value="SWT21/TCAB1_mRNA_Telomere"/>
</dbReference>
<sequence length="660" mass="70480">MNDEFEEMQPGSSSSVDRGCGDIDILAQCEHDPTSMWMASPVTAAPAAASSACFHQSENARPVSSSLSLTPQSSKRLLCNDARQQQQQHPLLLAQSNDILLDTSNYNTENYPTGCTFSPDGTCVLTATSSDGVIRLYDTPFGYYLASNHKVLGDGEDDDEVATATTAAIDGNDDDNGGGGFSHNQNRPLGTTTSTIHSTTTTKDETNHHIIQHHHRHHHLWTASLSSHLGGSPPPSSYASYAWYPHMNSTNPITSFFISCRGHASPIHLIDAYTSQLRASYRPYNTVDEMEGPTVVAFSPDGSKIYGTGFKSDRTIVVFDTCIPGREGLIARLGKTRRSKDGQKGIPSSIAFPKGGGGGGDGTTGGSNGGGGCGPFSPNVFAAGTYSPASIYIYDDRMSNHHSSGTIVLHGGLAVVGHGRAFSRKKRRFVDSSSSIASGPFGVNNNNNDDGGDGDDGDGDGENNNLFSSARVNWFQSRARGGVTQLQWSPSNANNPYVLFSASRRSNVVLSWDVRALSGNEDRQVSRPICGLRSYARDDGDTNQRLQFDIDPFGKQMFVASGGSGSGVDGGMVKIYDVESGRLDRTLCVENNNGHAVNGVSYLDCSGKDIGNKKFTGLLAVAVGSRQFHYVPSDDDDDDSDIAMRAQKECPGSLQLYGIS</sequence>
<feature type="compositionally biased region" description="Gly residues" evidence="1">
    <location>
        <begin position="354"/>
        <end position="371"/>
    </location>
</feature>
<dbReference type="SUPFAM" id="SSF50978">
    <property type="entry name" value="WD40 repeat-like"/>
    <property type="match status" value="1"/>
</dbReference>
<evidence type="ECO:0000313" key="2">
    <source>
        <dbReference type="EMBL" id="KAL3756372.1"/>
    </source>
</evidence>
<feature type="compositionally biased region" description="Acidic residues" evidence="1">
    <location>
        <begin position="450"/>
        <end position="461"/>
    </location>
</feature>
<protein>
    <submittedName>
        <fullName evidence="2">Uncharacterized protein</fullName>
    </submittedName>
</protein>
<dbReference type="InterPro" id="IPR036322">
    <property type="entry name" value="WD40_repeat_dom_sf"/>
</dbReference>
<dbReference type="InterPro" id="IPR011048">
    <property type="entry name" value="Haem_d1_sf"/>
</dbReference>
<dbReference type="Gene3D" id="2.130.10.10">
    <property type="entry name" value="YVTN repeat-like/Quinoprotein amine dehydrogenase"/>
    <property type="match status" value="2"/>
</dbReference>
<feature type="region of interest" description="Disordered" evidence="1">
    <location>
        <begin position="336"/>
        <end position="371"/>
    </location>
</feature>
<reference evidence="2 3" key="1">
    <citation type="submission" date="2024-10" db="EMBL/GenBank/DDBJ databases">
        <title>Updated reference genomes for cyclostephanoid diatoms.</title>
        <authorList>
            <person name="Roberts W.R."/>
            <person name="Alverson A.J."/>
        </authorList>
    </citation>
    <scope>NUCLEOTIDE SEQUENCE [LARGE SCALE GENOMIC DNA]</scope>
    <source>
        <strain evidence="2 3">AJA232-27</strain>
    </source>
</reference>
<feature type="region of interest" description="Disordered" evidence="1">
    <location>
        <begin position="168"/>
        <end position="203"/>
    </location>
</feature>
<evidence type="ECO:0000256" key="1">
    <source>
        <dbReference type="SAM" id="MobiDB-lite"/>
    </source>
</evidence>
<dbReference type="PANTHER" id="PTHR13211">
    <property type="entry name" value="TELOMERASE CAJAL BODY PROTEIN 1"/>
    <property type="match status" value="1"/>
</dbReference>
<dbReference type="Pfam" id="PF00400">
    <property type="entry name" value="WD40"/>
    <property type="match status" value="1"/>
</dbReference>
<dbReference type="PANTHER" id="PTHR13211:SF0">
    <property type="entry name" value="TELOMERASE CAJAL BODY PROTEIN 1"/>
    <property type="match status" value="1"/>
</dbReference>
<feature type="region of interest" description="Disordered" evidence="1">
    <location>
        <begin position="433"/>
        <end position="463"/>
    </location>
</feature>
<dbReference type="EMBL" id="JALLBG020000306">
    <property type="protein sequence ID" value="KAL3756372.1"/>
    <property type="molecule type" value="Genomic_DNA"/>
</dbReference>
<organism evidence="2 3">
    <name type="scientific">Discostella pseudostelligera</name>
    <dbReference type="NCBI Taxonomy" id="259834"/>
    <lineage>
        <taxon>Eukaryota</taxon>
        <taxon>Sar</taxon>
        <taxon>Stramenopiles</taxon>
        <taxon>Ochrophyta</taxon>
        <taxon>Bacillariophyta</taxon>
        <taxon>Coscinodiscophyceae</taxon>
        <taxon>Thalassiosirophycidae</taxon>
        <taxon>Stephanodiscales</taxon>
        <taxon>Stephanodiscaceae</taxon>
        <taxon>Discostella</taxon>
    </lineage>
</organism>
<dbReference type="InterPro" id="IPR001680">
    <property type="entry name" value="WD40_rpt"/>
</dbReference>
<gene>
    <name evidence="2" type="ORF">ACHAWU_003445</name>
</gene>
<dbReference type="SMART" id="SM00320">
    <property type="entry name" value="WD40"/>
    <property type="match status" value="3"/>
</dbReference>
<dbReference type="AlphaFoldDB" id="A0ABD3LYA4"/>
<comment type="caution">
    <text evidence="2">The sequence shown here is derived from an EMBL/GenBank/DDBJ whole genome shotgun (WGS) entry which is preliminary data.</text>
</comment>
<dbReference type="InterPro" id="IPR015943">
    <property type="entry name" value="WD40/YVTN_repeat-like_dom_sf"/>
</dbReference>
<name>A0ABD3LYA4_9STRA</name>
<feature type="compositionally biased region" description="Low complexity" evidence="1">
    <location>
        <begin position="191"/>
        <end position="201"/>
    </location>
</feature>
<accession>A0ABD3LYA4</accession>
<proteinExistence type="predicted"/>
<dbReference type="SUPFAM" id="SSF51004">
    <property type="entry name" value="C-terminal (heme d1) domain of cytochrome cd1-nitrite reductase"/>
    <property type="match status" value="1"/>
</dbReference>